<organism evidence="1 2">
    <name type="scientific">Peronosclerospora sorghi</name>
    <dbReference type="NCBI Taxonomy" id="230839"/>
    <lineage>
        <taxon>Eukaryota</taxon>
        <taxon>Sar</taxon>
        <taxon>Stramenopiles</taxon>
        <taxon>Oomycota</taxon>
        <taxon>Peronosporomycetes</taxon>
        <taxon>Peronosporales</taxon>
        <taxon>Peronosporaceae</taxon>
        <taxon>Peronosclerospora</taxon>
    </lineage>
</organism>
<accession>A0ACC0WR74</accession>
<reference evidence="1 2" key="1">
    <citation type="journal article" date="2022" name="bioRxiv">
        <title>The genome of the oomycete Peronosclerospora sorghi, a cosmopolitan pathogen of maize and sorghum, is inflated with dispersed pseudogenes.</title>
        <authorList>
            <person name="Fletcher K."/>
            <person name="Martin F."/>
            <person name="Isakeit T."/>
            <person name="Cavanaugh K."/>
            <person name="Magill C."/>
            <person name="Michelmore R."/>
        </authorList>
    </citation>
    <scope>NUCLEOTIDE SEQUENCE [LARGE SCALE GENOMIC DNA]</scope>
    <source>
        <strain evidence="1">P6</strain>
    </source>
</reference>
<keyword evidence="2" id="KW-1185">Reference proteome</keyword>
<evidence type="ECO:0000313" key="1">
    <source>
        <dbReference type="EMBL" id="KAI9921247.1"/>
    </source>
</evidence>
<name>A0ACC0WR74_9STRA</name>
<proteinExistence type="predicted"/>
<sequence length="77" mass="8248">MTKLQSSNIIGELFLRFPWTESFDLAINGAFYIRPANGAFKGCPEDLRAGNGNGIGGIGNQKCAPLRFSSDVLTSVP</sequence>
<gene>
    <name evidence="1" type="ORF">PsorP6_001938</name>
</gene>
<dbReference type="Proteomes" id="UP001163321">
    <property type="component" value="Chromosome 1"/>
</dbReference>
<comment type="caution">
    <text evidence="1">The sequence shown here is derived from an EMBL/GenBank/DDBJ whole genome shotgun (WGS) entry which is preliminary data.</text>
</comment>
<dbReference type="EMBL" id="CM047580">
    <property type="protein sequence ID" value="KAI9921247.1"/>
    <property type="molecule type" value="Genomic_DNA"/>
</dbReference>
<protein>
    <submittedName>
        <fullName evidence="1">Uncharacterized protein</fullName>
    </submittedName>
</protein>
<evidence type="ECO:0000313" key="2">
    <source>
        <dbReference type="Proteomes" id="UP001163321"/>
    </source>
</evidence>